<dbReference type="SUPFAM" id="SSF56801">
    <property type="entry name" value="Acetyl-CoA synthetase-like"/>
    <property type="match status" value="1"/>
</dbReference>
<accession>A0ABV5N383</accession>
<evidence type="ECO:0000256" key="1">
    <source>
        <dbReference type="SAM" id="MobiDB-lite"/>
    </source>
</evidence>
<gene>
    <name evidence="2" type="ORF">ACFF45_19110</name>
</gene>
<evidence type="ECO:0000313" key="3">
    <source>
        <dbReference type="Proteomes" id="UP001589709"/>
    </source>
</evidence>
<protein>
    <recommendedName>
        <fullName evidence="4">AMP-binding enzyme C-terminal domain-containing protein</fullName>
    </recommendedName>
</protein>
<dbReference type="Proteomes" id="UP001589709">
    <property type="component" value="Unassembled WGS sequence"/>
</dbReference>
<evidence type="ECO:0008006" key="4">
    <source>
        <dbReference type="Google" id="ProtNLM"/>
    </source>
</evidence>
<feature type="compositionally biased region" description="Basic residues" evidence="1">
    <location>
        <begin position="1"/>
        <end position="15"/>
    </location>
</feature>
<dbReference type="RefSeq" id="WP_381347558.1">
    <property type="nucleotide sequence ID" value="NZ_JBHMCY010000034.1"/>
</dbReference>
<name>A0ABV5N383_9ACTN</name>
<organism evidence="2 3">
    <name type="scientific">Streptomyces cinereospinus</name>
    <dbReference type="NCBI Taxonomy" id="285561"/>
    <lineage>
        <taxon>Bacteria</taxon>
        <taxon>Bacillati</taxon>
        <taxon>Actinomycetota</taxon>
        <taxon>Actinomycetes</taxon>
        <taxon>Kitasatosporales</taxon>
        <taxon>Streptomycetaceae</taxon>
        <taxon>Streptomyces</taxon>
    </lineage>
</organism>
<comment type="caution">
    <text evidence="2">The sequence shown here is derived from an EMBL/GenBank/DDBJ whole genome shotgun (WGS) entry which is preliminary data.</text>
</comment>
<proteinExistence type="predicted"/>
<sequence>MVPLRRPRHPRRPARRERPAPPGPHRPRRGRPAAELRAGVAVALGRAGALAGIGVRATGADLDAAGLTEWSGELLGRHTYPRRVEVTDALPLGPRMKALKRELRTRHA</sequence>
<reference evidence="2 3" key="1">
    <citation type="submission" date="2024-09" db="EMBL/GenBank/DDBJ databases">
        <authorList>
            <person name="Sun Q."/>
            <person name="Mori K."/>
        </authorList>
    </citation>
    <scope>NUCLEOTIDE SEQUENCE [LARGE SCALE GENOMIC DNA]</scope>
    <source>
        <strain evidence="2 3">JCM 6917</strain>
    </source>
</reference>
<dbReference type="InterPro" id="IPR045851">
    <property type="entry name" value="AMP-bd_C_sf"/>
</dbReference>
<keyword evidence="3" id="KW-1185">Reference proteome</keyword>
<evidence type="ECO:0000313" key="2">
    <source>
        <dbReference type="EMBL" id="MFB9464758.1"/>
    </source>
</evidence>
<dbReference type="EMBL" id="JBHMCY010000034">
    <property type="protein sequence ID" value="MFB9464758.1"/>
    <property type="molecule type" value="Genomic_DNA"/>
</dbReference>
<dbReference type="Gene3D" id="3.30.300.30">
    <property type="match status" value="1"/>
</dbReference>
<feature type="region of interest" description="Disordered" evidence="1">
    <location>
        <begin position="1"/>
        <end position="33"/>
    </location>
</feature>